<accession>A0ABS5T062</accession>
<feature type="domain" description="HTH cro/C1-type" evidence="4">
    <location>
        <begin position="9"/>
        <end position="64"/>
    </location>
</feature>
<dbReference type="Pfam" id="PF00717">
    <property type="entry name" value="Peptidase_S24"/>
    <property type="match status" value="1"/>
</dbReference>
<keyword evidence="3" id="KW-0804">Transcription</keyword>
<name>A0ABS5T062_9GAMM</name>
<evidence type="ECO:0000313" key="6">
    <source>
        <dbReference type="Proteomes" id="UP000790096"/>
    </source>
</evidence>
<evidence type="ECO:0000256" key="3">
    <source>
        <dbReference type="ARBA" id="ARBA00023163"/>
    </source>
</evidence>
<dbReference type="SUPFAM" id="SSF51306">
    <property type="entry name" value="LexA/Signal peptidase"/>
    <property type="match status" value="1"/>
</dbReference>
<dbReference type="Gene3D" id="2.10.109.10">
    <property type="entry name" value="Umud Fragment, subunit A"/>
    <property type="match status" value="1"/>
</dbReference>
<gene>
    <name evidence="5" type="ORF">HH682_11970</name>
</gene>
<protein>
    <submittedName>
        <fullName evidence="5">Helix-turn-helix transcriptional regulator</fullName>
    </submittedName>
</protein>
<dbReference type="PANTHER" id="PTHR40661:SF3">
    <property type="entry name" value="FELS-1 PROPHAGE TRANSCRIPTIONAL REGULATOR"/>
    <property type="match status" value="1"/>
</dbReference>
<keyword evidence="6" id="KW-1185">Reference proteome</keyword>
<dbReference type="Proteomes" id="UP000790096">
    <property type="component" value="Unassembled WGS sequence"/>
</dbReference>
<evidence type="ECO:0000259" key="4">
    <source>
        <dbReference type="PROSITE" id="PS50943"/>
    </source>
</evidence>
<dbReference type="InterPro" id="IPR010982">
    <property type="entry name" value="Lambda_DNA-bd_dom_sf"/>
</dbReference>
<dbReference type="InterPro" id="IPR001387">
    <property type="entry name" value="Cro/C1-type_HTH"/>
</dbReference>
<evidence type="ECO:0000256" key="2">
    <source>
        <dbReference type="ARBA" id="ARBA00023125"/>
    </source>
</evidence>
<dbReference type="InterPro" id="IPR015927">
    <property type="entry name" value="Peptidase_S24_S26A/B/C"/>
</dbReference>
<proteinExistence type="predicted"/>
<keyword evidence="2" id="KW-0238">DNA-binding</keyword>
<dbReference type="SUPFAM" id="SSF47413">
    <property type="entry name" value="lambda repressor-like DNA-binding domains"/>
    <property type="match status" value="1"/>
</dbReference>
<dbReference type="SMART" id="SM00530">
    <property type="entry name" value="HTH_XRE"/>
    <property type="match status" value="1"/>
</dbReference>
<dbReference type="CDD" id="cd00093">
    <property type="entry name" value="HTH_XRE"/>
    <property type="match status" value="1"/>
</dbReference>
<evidence type="ECO:0000313" key="5">
    <source>
        <dbReference type="EMBL" id="MBT0725118.1"/>
    </source>
</evidence>
<keyword evidence="1" id="KW-0805">Transcription regulation</keyword>
<dbReference type="PROSITE" id="PS50943">
    <property type="entry name" value="HTH_CROC1"/>
    <property type="match status" value="1"/>
</dbReference>
<dbReference type="PANTHER" id="PTHR40661">
    <property type="match status" value="1"/>
</dbReference>
<reference evidence="5 6" key="1">
    <citation type="submission" date="2020-04" db="EMBL/GenBank/DDBJ databases">
        <title>Genome sequencing of Rosenbergiella species.</title>
        <authorList>
            <person name="Alvarez-Perez S."/>
            <person name="Lievens B."/>
        </authorList>
    </citation>
    <scope>NUCLEOTIDE SEQUENCE [LARGE SCALE GENOMIC DNA]</scope>
    <source>
        <strain evidence="5 6">S61</strain>
    </source>
</reference>
<dbReference type="InterPro" id="IPR039418">
    <property type="entry name" value="LexA-like"/>
</dbReference>
<organism evidence="5 6">
    <name type="scientific">Rosenbergiella gaditana</name>
    <dbReference type="NCBI Taxonomy" id="2726987"/>
    <lineage>
        <taxon>Bacteria</taxon>
        <taxon>Pseudomonadati</taxon>
        <taxon>Pseudomonadota</taxon>
        <taxon>Gammaproteobacteria</taxon>
        <taxon>Enterobacterales</taxon>
        <taxon>Erwiniaceae</taxon>
        <taxon>Rosenbergiella</taxon>
    </lineage>
</organism>
<dbReference type="Pfam" id="PF01381">
    <property type="entry name" value="HTH_3"/>
    <property type="match status" value="1"/>
</dbReference>
<sequence length="233" mass="25913">MTVDIGKRVREIRTQKDMKIEDLADKVGLDASSISRLETGKQKSFTAQSLGNIATALNISVSELFSSTSRETTVYNNSNSTRDDAEVNDVYHIAIMDLAASAGNGTYNQNEVVDIVRSIEYSNEHARAVFGSKPESAVKVITVKGDSMSGTIEPGDLIFVDISVTNYDGDGVYVFGFDEKIHVKRLQMVPDKLIVISDNPHYRDWSISSENEHRFHIFGKVMISQSQEFKRHG</sequence>
<dbReference type="InterPro" id="IPR036286">
    <property type="entry name" value="LexA/Signal_pep-like_sf"/>
</dbReference>
<dbReference type="Gene3D" id="1.10.260.40">
    <property type="entry name" value="lambda repressor-like DNA-binding domains"/>
    <property type="match status" value="1"/>
</dbReference>
<dbReference type="CDD" id="cd06529">
    <property type="entry name" value="S24_LexA-like"/>
    <property type="match status" value="1"/>
</dbReference>
<comment type="caution">
    <text evidence="5">The sequence shown here is derived from an EMBL/GenBank/DDBJ whole genome shotgun (WGS) entry which is preliminary data.</text>
</comment>
<evidence type="ECO:0000256" key="1">
    <source>
        <dbReference type="ARBA" id="ARBA00023015"/>
    </source>
</evidence>
<dbReference type="EMBL" id="JABBFR010000017">
    <property type="protein sequence ID" value="MBT0725118.1"/>
    <property type="molecule type" value="Genomic_DNA"/>
</dbReference>